<reference evidence="2" key="1">
    <citation type="submission" date="2022-12" db="EMBL/GenBank/DDBJ databases">
        <authorList>
            <person name="Petersen C."/>
        </authorList>
    </citation>
    <scope>NUCLEOTIDE SEQUENCE</scope>
    <source>
        <strain evidence="2">IBT 15544</strain>
    </source>
</reference>
<feature type="transmembrane region" description="Helical" evidence="1">
    <location>
        <begin position="6"/>
        <end position="30"/>
    </location>
</feature>
<organism evidence="2 3">
    <name type="scientific">Penicillium cinerascens</name>
    <dbReference type="NCBI Taxonomy" id="70096"/>
    <lineage>
        <taxon>Eukaryota</taxon>
        <taxon>Fungi</taxon>
        <taxon>Dikarya</taxon>
        <taxon>Ascomycota</taxon>
        <taxon>Pezizomycotina</taxon>
        <taxon>Eurotiomycetes</taxon>
        <taxon>Eurotiomycetidae</taxon>
        <taxon>Eurotiales</taxon>
        <taxon>Aspergillaceae</taxon>
        <taxon>Penicillium</taxon>
    </lineage>
</organism>
<gene>
    <name evidence="2" type="ORF">N7498_010022</name>
</gene>
<keyword evidence="1" id="KW-0812">Transmembrane</keyword>
<dbReference type="RefSeq" id="XP_058303977.1">
    <property type="nucleotide sequence ID" value="XM_058457078.1"/>
</dbReference>
<evidence type="ECO:0000256" key="1">
    <source>
        <dbReference type="SAM" id="Phobius"/>
    </source>
</evidence>
<comment type="caution">
    <text evidence="2">The sequence shown here is derived from an EMBL/GenBank/DDBJ whole genome shotgun (WGS) entry which is preliminary data.</text>
</comment>
<dbReference type="Proteomes" id="UP001150904">
    <property type="component" value="Unassembled WGS sequence"/>
</dbReference>
<dbReference type="AlphaFoldDB" id="A0A9W9J7L0"/>
<accession>A0A9W9J7L0</accession>
<proteinExistence type="predicted"/>
<evidence type="ECO:0000313" key="3">
    <source>
        <dbReference type="Proteomes" id="UP001150904"/>
    </source>
</evidence>
<dbReference type="GeneID" id="83184379"/>
<name>A0A9W9J7L0_9EURO</name>
<keyword evidence="3" id="KW-1185">Reference proteome</keyword>
<reference evidence="2" key="2">
    <citation type="journal article" date="2023" name="IMA Fungus">
        <title>Comparative genomic study of the Penicillium genus elucidates a diverse pangenome and 15 lateral gene transfer events.</title>
        <authorList>
            <person name="Petersen C."/>
            <person name="Sorensen T."/>
            <person name="Nielsen M.R."/>
            <person name="Sondergaard T.E."/>
            <person name="Sorensen J.L."/>
            <person name="Fitzpatrick D.A."/>
            <person name="Frisvad J.C."/>
            <person name="Nielsen K.L."/>
        </authorList>
    </citation>
    <scope>NUCLEOTIDE SEQUENCE</scope>
    <source>
        <strain evidence="2">IBT 15544</strain>
    </source>
</reference>
<keyword evidence="1" id="KW-1133">Transmembrane helix</keyword>
<dbReference type="EMBL" id="JAPQKR010000016">
    <property type="protein sequence ID" value="KAJ5191037.1"/>
    <property type="molecule type" value="Genomic_DNA"/>
</dbReference>
<sequence length="82" mass="9315">MTDTATITTLGIGIATLLFYVLPIIHRIVLRIWEFIKRGGKRDDLEQGVPIRIPPIESYPSPLPLFAPQARKRTPYTFHGKT</sequence>
<keyword evidence="1" id="KW-0472">Membrane</keyword>
<evidence type="ECO:0000313" key="2">
    <source>
        <dbReference type="EMBL" id="KAJ5191037.1"/>
    </source>
</evidence>
<protein>
    <submittedName>
        <fullName evidence="2">Uncharacterized protein</fullName>
    </submittedName>
</protein>